<evidence type="ECO:0000256" key="10">
    <source>
        <dbReference type="HAMAP-Rule" id="MF_00278"/>
    </source>
</evidence>
<dbReference type="InterPro" id="IPR017926">
    <property type="entry name" value="GATASE"/>
</dbReference>
<feature type="active site" evidence="10 11">
    <location>
        <position position="179"/>
    </location>
</feature>
<organism evidence="13 14">
    <name type="scientific">Brochothrix thermosphacta</name>
    <name type="common">Microbacterium thermosphactum</name>
    <dbReference type="NCBI Taxonomy" id="2756"/>
    <lineage>
        <taxon>Bacteria</taxon>
        <taxon>Bacillati</taxon>
        <taxon>Bacillota</taxon>
        <taxon>Bacilli</taxon>
        <taxon>Bacillales</taxon>
        <taxon>Listeriaceae</taxon>
        <taxon>Brochothrix</taxon>
    </lineage>
</organism>
<dbReference type="AlphaFoldDB" id="A0A1D2L7J4"/>
<feature type="active site" description="Nucleophile" evidence="10 11">
    <location>
        <position position="79"/>
    </location>
</feature>
<evidence type="ECO:0000256" key="7">
    <source>
        <dbReference type="ARBA" id="ARBA00023239"/>
    </source>
</evidence>
<accession>A0A1D2L7J4</accession>
<evidence type="ECO:0000256" key="3">
    <source>
        <dbReference type="ARBA" id="ARBA00022605"/>
    </source>
</evidence>
<comment type="subcellular location">
    <subcellularLocation>
        <location evidence="10">Cytoplasm</location>
    </subcellularLocation>
</comment>
<dbReference type="PROSITE" id="PS51273">
    <property type="entry name" value="GATASE_TYPE_1"/>
    <property type="match status" value="1"/>
</dbReference>
<keyword evidence="5 10" id="KW-0315">Glutamine amidotransferase</keyword>
<dbReference type="Gene3D" id="3.40.50.880">
    <property type="match status" value="1"/>
</dbReference>
<evidence type="ECO:0000256" key="1">
    <source>
        <dbReference type="ARBA" id="ARBA00005091"/>
    </source>
</evidence>
<comment type="catalytic activity">
    <reaction evidence="8 10">
        <text>5-[(5-phospho-1-deoxy-D-ribulos-1-ylimino)methylamino]-1-(5-phospho-beta-D-ribosyl)imidazole-4-carboxamide + L-glutamine = D-erythro-1-(imidazol-4-yl)glycerol 3-phosphate + 5-amino-1-(5-phospho-beta-D-ribosyl)imidazole-4-carboxamide + L-glutamate + H(+)</text>
        <dbReference type="Rhea" id="RHEA:24793"/>
        <dbReference type="ChEBI" id="CHEBI:15378"/>
        <dbReference type="ChEBI" id="CHEBI:29985"/>
        <dbReference type="ChEBI" id="CHEBI:58278"/>
        <dbReference type="ChEBI" id="CHEBI:58359"/>
        <dbReference type="ChEBI" id="CHEBI:58475"/>
        <dbReference type="ChEBI" id="CHEBI:58525"/>
        <dbReference type="EC" id="4.3.2.10"/>
    </reaction>
</comment>
<dbReference type="OrthoDB" id="9807137at2"/>
<dbReference type="PANTHER" id="PTHR42701">
    <property type="entry name" value="IMIDAZOLE GLYCEROL PHOSPHATE SYNTHASE SUBUNIT HISH"/>
    <property type="match status" value="1"/>
</dbReference>
<name>A0A1D2L7J4_BROTH</name>
<dbReference type="PROSITE" id="PS51274">
    <property type="entry name" value="GATASE_COBBQ"/>
    <property type="match status" value="1"/>
</dbReference>
<evidence type="ECO:0000256" key="2">
    <source>
        <dbReference type="ARBA" id="ARBA00011152"/>
    </source>
</evidence>
<proteinExistence type="inferred from homology"/>
<dbReference type="PIRSF" id="PIRSF000495">
    <property type="entry name" value="Amidotransf_hisH"/>
    <property type="match status" value="1"/>
</dbReference>
<gene>
    <name evidence="10 13" type="primary">hisH</name>
    <name evidence="13" type="ORF">CNY62_00095</name>
</gene>
<dbReference type="EC" id="3.5.1.2" evidence="10"/>
<dbReference type="STRING" id="2756.BFR44_03245"/>
<keyword evidence="6 10" id="KW-0368">Histidine biosynthesis</keyword>
<evidence type="ECO:0000256" key="9">
    <source>
        <dbReference type="ARBA" id="ARBA00049534"/>
    </source>
</evidence>
<evidence type="ECO:0000256" key="6">
    <source>
        <dbReference type="ARBA" id="ARBA00023102"/>
    </source>
</evidence>
<evidence type="ECO:0000256" key="5">
    <source>
        <dbReference type="ARBA" id="ARBA00022962"/>
    </source>
</evidence>
<dbReference type="NCBIfam" id="TIGR01855">
    <property type="entry name" value="IMP_synth_hisH"/>
    <property type="match status" value="1"/>
</dbReference>
<dbReference type="KEGG" id="bths:CNY62_00095"/>
<dbReference type="GO" id="GO:0000107">
    <property type="term" value="F:imidazoleglycerol-phosphate synthase activity"/>
    <property type="evidence" value="ECO:0007669"/>
    <property type="project" value="UniProtKB-UniRule"/>
</dbReference>
<comment type="catalytic activity">
    <reaction evidence="9 10">
        <text>L-glutamine + H2O = L-glutamate + NH4(+)</text>
        <dbReference type="Rhea" id="RHEA:15889"/>
        <dbReference type="ChEBI" id="CHEBI:15377"/>
        <dbReference type="ChEBI" id="CHEBI:28938"/>
        <dbReference type="ChEBI" id="CHEBI:29985"/>
        <dbReference type="ChEBI" id="CHEBI:58359"/>
        <dbReference type="EC" id="3.5.1.2"/>
    </reaction>
</comment>
<dbReference type="GO" id="GO:0005737">
    <property type="term" value="C:cytoplasm"/>
    <property type="evidence" value="ECO:0007669"/>
    <property type="project" value="UniProtKB-SubCell"/>
</dbReference>
<dbReference type="GO" id="GO:0004359">
    <property type="term" value="F:glutaminase activity"/>
    <property type="evidence" value="ECO:0007669"/>
    <property type="project" value="UniProtKB-EC"/>
</dbReference>
<dbReference type="InterPro" id="IPR029062">
    <property type="entry name" value="Class_I_gatase-like"/>
</dbReference>
<dbReference type="GO" id="GO:0016829">
    <property type="term" value="F:lyase activity"/>
    <property type="evidence" value="ECO:0007669"/>
    <property type="project" value="UniProtKB-KW"/>
</dbReference>
<dbReference type="PANTHER" id="PTHR42701:SF1">
    <property type="entry name" value="IMIDAZOLE GLYCEROL PHOSPHATE SYNTHASE SUBUNIT HISH"/>
    <property type="match status" value="1"/>
</dbReference>
<dbReference type="EMBL" id="CP023483">
    <property type="protein sequence ID" value="ATF24898.1"/>
    <property type="molecule type" value="Genomic_DNA"/>
</dbReference>
<evidence type="ECO:0000256" key="11">
    <source>
        <dbReference type="PIRSR" id="PIRSR000495-1"/>
    </source>
</evidence>
<dbReference type="HAMAP" id="MF_00278">
    <property type="entry name" value="HisH"/>
    <property type="match status" value="1"/>
</dbReference>
<sequence length="208" mass="22617">MIAVVDYDTGNTRSVGKALTHIGLEHIITADPAIIRQSDGIILPGVGAFAQAMANMEARGLDTLIKEVVQNGKPLLGVCVGMQLLFDSSTEYGETRGLGLIPGRVERLPESNLKVPHMGWNQLESQQDSLFNLVNHAYVYYVHSYYVVTASDYILASSDYGVKIPGIVQKNNVFGTQFHPEKSGDAGFQVLKLFKEVVVACSSSQQSI</sequence>
<keyword evidence="4 10" id="KW-0378">Hydrolase</keyword>
<dbReference type="RefSeq" id="WP_069125436.1">
    <property type="nucleotide sequence ID" value="NZ_CP023483.1"/>
</dbReference>
<keyword evidence="3 10" id="KW-0028">Amino-acid biosynthesis</keyword>
<evidence type="ECO:0000256" key="4">
    <source>
        <dbReference type="ARBA" id="ARBA00022801"/>
    </source>
</evidence>
<comment type="pathway">
    <text evidence="1 10">Amino-acid biosynthesis; L-histidine biosynthesis; L-histidine from 5-phospho-alpha-D-ribose 1-diphosphate: step 5/9.</text>
</comment>
<dbReference type="UniPathway" id="UPA00031">
    <property type="reaction ID" value="UER00010"/>
</dbReference>
<comment type="function">
    <text evidence="10">IGPS catalyzes the conversion of PRFAR and glutamine to IGP, AICAR and glutamate. The HisH subunit catalyzes the hydrolysis of glutamine to glutamate and ammonia as part of the synthesis of IGP and AICAR. The resulting ammonia molecule is channeled to the active site of HisF.</text>
</comment>
<dbReference type="GO" id="GO:0000105">
    <property type="term" value="P:L-histidine biosynthetic process"/>
    <property type="evidence" value="ECO:0007669"/>
    <property type="project" value="UniProtKB-UniRule"/>
</dbReference>
<feature type="domain" description="Glutamine amidotransferase" evidence="12">
    <location>
        <begin position="4"/>
        <end position="185"/>
    </location>
</feature>
<evidence type="ECO:0000256" key="8">
    <source>
        <dbReference type="ARBA" id="ARBA00047838"/>
    </source>
</evidence>
<dbReference type="Proteomes" id="UP000243591">
    <property type="component" value="Chromosome"/>
</dbReference>
<reference evidence="13 14" key="1">
    <citation type="submission" date="2017-09" db="EMBL/GenBank/DDBJ databases">
        <title>Complete Genome Sequences of Two Strains of the Meat Spoilage Bacterium Brochothrix thermosphacta Isolated from Ground Chicken.</title>
        <authorList>
            <person name="Paoli G.C."/>
            <person name="Wijey C."/>
            <person name="Chen C.-Y."/>
            <person name="Nguyen L."/>
            <person name="Yan X."/>
            <person name="Irwin P.L."/>
        </authorList>
    </citation>
    <scope>NUCLEOTIDE SEQUENCE [LARGE SCALE GENOMIC DNA]</scope>
    <source>
        <strain evidence="13 14">BI</strain>
    </source>
</reference>
<keyword evidence="7 10" id="KW-0456">Lyase</keyword>
<evidence type="ECO:0000313" key="13">
    <source>
        <dbReference type="EMBL" id="ATF24898.1"/>
    </source>
</evidence>
<evidence type="ECO:0000259" key="12">
    <source>
        <dbReference type="Pfam" id="PF00117"/>
    </source>
</evidence>
<comment type="subunit">
    <text evidence="2 10">Heterodimer of HisH and HisF.</text>
</comment>
<dbReference type="CDD" id="cd01748">
    <property type="entry name" value="GATase1_IGP_Synthase"/>
    <property type="match status" value="1"/>
</dbReference>
<dbReference type="EC" id="4.3.2.10" evidence="10"/>
<feature type="active site" evidence="10 11">
    <location>
        <position position="181"/>
    </location>
</feature>
<protein>
    <recommendedName>
        <fullName evidence="10">Imidazole glycerol phosphate synthase subunit HisH</fullName>
        <ecNumber evidence="10">4.3.2.10</ecNumber>
    </recommendedName>
    <alternativeName>
        <fullName evidence="10">IGP synthase glutaminase subunit</fullName>
        <ecNumber evidence="10">3.5.1.2</ecNumber>
    </alternativeName>
    <alternativeName>
        <fullName evidence="10">IGP synthase subunit HisH</fullName>
    </alternativeName>
    <alternativeName>
        <fullName evidence="10">ImGP synthase subunit HisH</fullName>
        <shortName evidence="10">IGPS subunit HisH</shortName>
    </alternativeName>
</protein>
<dbReference type="Pfam" id="PF00117">
    <property type="entry name" value="GATase"/>
    <property type="match status" value="1"/>
</dbReference>
<dbReference type="InterPro" id="IPR010139">
    <property type="entry name" value="Imidazole-glycPsynth_HisH"/>
</dbReference>
<keyword evidence="10" id="KW-0963">Cytoplasm</keyword>
<dbReference type="SUPFAM" id="SSF52317">
    <property type="entry name" value="Class I glutamine amidotransferase-like"/>
    <property type="match status" value="1"/>
</dbReference>
<evidence type="ECO:0000313" key="14">
    <source>
        <dbReference type="Proteomes" id="UP000243591"/>
    </source>
</evidence>
<keyword evidence="14" id="KW-1185">Reference proteome</keyword>